<name>A0A2H0B7G4_9BACT</name>
<proteinExistence type="predicted"/>
<dbReference type="Gene3D" id="3.30.70.870">
    <property type="entry name" value="Elongation Factor G (Translational Gtpase), domain 3"/>
    <property type="match status" value="1"/>
</dbReference>
<gene>
    <name evidence="1" type="ORF">COX08_03380</name>
</gene>
<evidence type="ECO:0000313" key="1">
    <source>
        <dbReference type="EMBL" id="PIP52990.1"/>
    </source>
</evidence>
<dbReference type="GO" id="GO:0045727">
    <property type="term" value="P:positive regulation of translation"/>
    <property type="evidence" value="ECO:0007669"/>
    <property type="project" value="TreeGrafter"/>
</dbReference>
<reference evidence="1 2" key="1">
    <citation type="submission" date="2017-09" db="EMBL/GenBank/DDBJ databases">
        <title>Depth-based differentiation of microbial function through sediment-hosted aquifers and enrichment of novel symbionts in the deep terrestrial subsurface.</title>
        <authorList>
            <person name="Probst A.J."/>
            <person name="Ladd B."/>
            <person name="Jarett J.K."/>
            <person name="Geller-Mcgrath D.E."/>
            <person name="Sieber C.M."/>
            <person name="Emerson J.B."/>
            <person name="Anantharaman K."/>
            <person name="Thomas B.C."/>
            <person name="Malmstrom R."/>
            <person name="Stieglmeier M."/>
            <person name="Klingl A."/>
            <person name="Woyke T."/>
            <person name="Ryan C.M."/>
            <person name="Banfield J.F."/>
        </authorList>
    </citation>
    <scope>NUCLEOTIDE SEQUENCE [LARGE SCALE GENOMIC DNA]</scope>
    <source>
        <strain evidence="1">CG23_combo_of_CG06-09_8_20_14_all_34_8</strain>
    </source>
</reference>
<dbReference type="Gene3D" id="2.40.30.10">
    <property type="entry name" value="Translation factors"/>
    <property type="match status" value="1"/>
</dbReference>
<comment type="caution">
    <text evidence="1">The sequence shown here is derived from an EMBL/GenBank/DDBJ whole genome shotgun (WGS) entry which is preliminary data.</text>
</comment>
<sequence length="76" mass="8296">ELGFYTPKENTQQQLVTGEAGFICTSLKSLSEVKVGDTLTTVLSPSQSPLPGYKEPKPMVFLGIYPTDNDSYPDLI</sequence>
<dbReference type="GO" id="GO:0043022">
    <property type="term" value="F:ribosome binding"/>
    <property type="evidence" value="ECO:0007669"/>
    <property type="project" value="TreeGrafter"/>
</dbReference>
<organism evidence="1 2">
    <name type="scientific">Candidatus Beckwithbacteria bacterium CG23_combo_of_CG06-09_8_20_14_all_34_8</name>
    <dbReference type="NCBI Taxonomy" id="1974497"/>
    <lineage>
        <taxon>Bacteria</taxon>
        <taxon>Candidatus Beckwithiibacteriota</taxon>
    </lineage>
</organism>
<accession>A0A2H0B7G4</accession>
<dbReference type="GO" id="GO:0003746">
    <property type="term" value="F:translation elongation factor activity"/>
    <property type="evidence" value="ECO:0007669"/>
    <property type="project" value="UniProtKB-KW"/>
</dbReference>
<feature type="non-terminal residue" evidence="1">
    <location>
        <position position="1"/>
    </location>
</feature>
<feature type="non-terminal residue" evidence="1">
    <location>
        <position position="76"/>
    </location>
</feature>
<dbReference type="PANTHER" id="PTHR43512:SF4">
    <property type="entry name" value="TRANSLATION FACTOR GUF1 HOMOLOG, CHLOROPLASTIC"/>
    <property type="match status" value="1"/>
</dbReference>
<keyword evidence="1" id="KW-0648">Protein biosynthesis</keyword>
<dbReference type="EMBL" id="PCSR01000082">
    <property type="protein sequence ID" value="PIP52990.1"/>
    <property type="molecule type" value="Genomic_DNA"/>
</dbReference>
<dbReference type="GO" id="GO:0005525">
    <property type="term" value="F:GTP binding"/>
    <property type="evidence" value="ECO:0007669"/>
    <property type="project" value="InterPro"/>
</dbReference>
<dbReference type="PANTHER" id="PTHR43512">
    <property type="entry name" value="TRANSLATION FACTOR GUF1-RELATED"/>
    <property type="match status" value="1"/>
</dbReference>
<protein>
    <submittedName>
        <fullName evidence="1">Elongation factor 4</fullName>
    </submittedName>
</protein>
<keyword evidence="1" id="KW-0251">Elongation factor</keyword>
<dbReference type="AlphaFoldDB" id="A0A2H0B7G4"/>
<dbReference type="InterPro" id="IPR006297">
    <property type="entry name" value="EF-4"/>
</dbReference>
<dbReference type="Proteomes" id="UP000229459">
    <property type="component" value="Unassembled WGS sequence"/>
</dbReference>
<evidence type="ECO:0000313" key="2">
    <source>
        <dbReference type="Proteomes" id="UP000229459"/>
    </source>
</evidence>